<comment type="caution">
    <text evidence="2">The sequence shown here is derived from an EMBL/GenBank/DDBJ whole genome shotgun (WGS) entry which is preliminary data.</text>
</comment>
<keyword evidence="2" id="KW-0808">Transferase</keyword>
<dbReference type="GO" id="GO:0016757">
    <property type="term" value="F:glycosyltransferase activity"/>
    <property type="evidence" value="ECO:0007669"/>
    <property type="project" value="UniProtKB-KW"/>
</dbReference>
<protein>
    <submittedName>
        <fullName evidence="2">Putative Phosphatidylinositol N-acetylglucosaminyltransferase subunit Y-containing protein</fullName>
    </submittedName>
</protein>
<feature type="transmembrane region" description="Helical" evidence="1">
    <location>
        <begin position="63"/>
        <end position="83"/>
    </location>
</feature>
<dbReference type="Pfam" id="PF15159">
    <property type="entry name" value="PIG-Y"/>
    <property type="match status" value="1"/>
</dbReference>
<evidence type="ECO:0000256" key="1">
    <source>
        <dbReference type="SAM" id="Phobius"/>
    </source>
</evidence>
<keyword evidence="1" id="KW-1133">Transmembrane helix</keyword>
<keyword evidence="2" id="KW-0328">Glycosyltransferase</keyword>
<sequence>MTSRTVESRTQLRIRITVFVNTSHDSLQPPLLSQLKVELNLLTARRLKHRRTPNSYLMEEFGLVYYTLVVPLSLPVILLLLYMRWLGWELYTNN</sequence>
<keyword evidence="3" id="KW-1185">Reference proteome</keyword>
<proteinExistence type="predicted"/>
<name>A0A8J5N542_HOMAM</name>
<reference evidence="2" key="1">
    <citation type="journal article" date="2021" name="Sci. Adv.">
        <title>The American lobster genome reveals insights on longevity, neural, and immune adaptations.</title>
        <authorList>
            <person name="Polinski J.M."/>
            <person name="Zimin A.V."/>
            <person name="Clark K.F."/>
            <person name="Kohn A.B."/>
            <person name="Sadowski N."/>
            <person name="Timp W."/>
            <person name="Ptitsyn A."/>
            <person name="Khanna P."/>
            <person name="Romanova D.Y."/>
            <person name="Williams P."/>
            <person name="Greenwood S.J."/>
            <person name="Moroz L.L."/>
            <person name="Walt D.R."/>
            <person name="Bodnar A.G."/>
        </authorList>
    </citation>
    <scope>NUCLEOTIDE SEQUENCE</scope>
    <source>
        <strain evidence="2">GMGI-L3</strain>
    </source>
</reference>
<dbReference type="Proteomes" id="UP000747542">
    <property type="component" value="Unassembled WGS sequence"/>
</dbReference>
<dbReference type="EMBL" id="JAHLQT010010178">
    <property type="protein sequence ID" value="KAG7173179.1"/>
    <property type="molecule type" value="Genomic_DNA"/>
</dbReference>
<dbReference type="InterPro" id="IPR029164">
    <property type="entry name" value="PIG-Y"/>
</dbReference>
<keyword evidence="1" id="KW-0472">Membrane</keyword>
<keyword evidence="1" id="KW-0812">Transmembrane</keyword>
<accession>A0A8J5N542</accession>
<gene>
    <name evidence="2" type="ORF">Hamer_G008718</name>
</gene>
<evidence type="ECO:0000313" key="3">
    <source>
        <dbReference type="Proteomes" id="UP000747542"/>
    </source>
</evidence>
<evidence type="ECO:0000313" key="2">
    <source>
        <dbReference type="EMBL" id="KAG7173179.1"/>
    </source>
</evidence>
<organism evidence="2 3">
    <name type="scientific">Homarus americanus</name>
    <name type="common">American lobster</name>
    <dbReference type="NCBI Taxonomy" id="6706"/>
    <lineage>
        <taxon>Eukaryota</taxon>
        <taxon>Metazoa</taxon>
        <taxon>Ecdysozoa</taxon>
        <taxon>Arthropoda</taxon>
        <taxon>Crustacea</taxon>
        <taxon>Multicrustacea</taxon>
        <taxon>Malacostraca</taxon>
        <taxon>Eumalacostraca</taxon>
        <taxon>Eucarida</taxon>
        <taxon>Decapoda</taxon>
        <taxon>Pleocyemata</taxon>
        <taxon>Astacidea</taxon>
        <taxon>Nephropoidea</taxon>
        <taxon>Nephropidae</taxon>
        <taxon>Homarus</taxon>
    </lineage>
</organism>
<dbReference type="AlphaFoldDB" id="A0A8J5N542"/>